<dbReference type="InterPro" id="IPR025420">
    <property type="entry name" value="DUF4143"/>
</dbReference>
<comment type="caution">
    <text evidence="3">The sequence shown here is derived from an EMBL/GenBank/DDBJ whole genome shotgun (WGS) entry which is preliminary data.</text>
</comment>
<evidence type="ECO:0000259" key="2">
    <source>
        <dbReference type="Pfam" id="PF13635"/>
    </source>
</evidence>
<evidence type="ECO:0000313" key="4">
    <source>
        <dbReference type="Proteomes" id="UP000189670"/>
    </source>
</evidence>
<gene>
    <name evidence="3" type="ORF">OMM_03227</name>
</gene>
<organism evidence="3 4">
    <name type="scientific">Candidatus Magnetoglobus multicellularis str. Araruama</name>
    <dbReference type="NCBI Taxonomy" id="890399"/>
    <lineage>
        <taxon>Bacteria</taxon>
        <taxon>Pseudomonadati</taxon>
        <taxon>Thermodesulfobacteriota</taxon>
        <taxon>Desulfobacteria</taxon>
        <taxon>Desulfobacterales</taxon>
        <taxon>Desulfobacteraceae</taxon>
        <taxon>Candidatus Magnetoglobus</taxon>
    </lineage>
</organism>
<dbReference type="Pfam" id="PF13173">
    <property type="entry name" value="AAA_14"/>
    <property type="match status" value="1"/>
</dbReference>
<dbReference type="InterPro" id="IPR041682">
    <property type="entry name" value="AAA_14"/>
</dbReference>
<accession>A0A1V1P6Q3</accession>
<feature type="domain" description="DUF4143" evidence="2">
    <location>
        <begin position="170"/>
        <end position="323"/>
    </location>
</feature>
<sequence length="383" mass="44566">MNQYIKRKMTLSDNETFFLWGMRQTGKSTLLKQAFKDAFWIDLLKPSEYRRYTQEPDLLIEQARRTKPPFIVIDEIQKVPDLLDAVHWVIENVGCHFALCGSSARKIRQGKANLLGGRGVSFHLYGFSAIELGKKFDLLQMLNHGYIPNIYLSKNPMRLLNNYVAQYLKEEIAAEGIVRRLPSFSEFLNMASLSDTEVVNYTTIARDTGVSSQTIKSYFDILEDTLVGRFLQAYRRKPKRRVSVSPKFYFSDIGIVNYLANRKGIVPKSELFGKAFENWIFHELSCYNAYKECYADFYYWRLTSGVEVDFIVNHIDCAIEAKATYSVNKQHLKGLRHFMTDHPETKKRIIVSLDEKDRMTDDGIEILHYQTFLSQLWRGNIFS</sequence>
<dbReference type="AlphaFoldDB" id="A0A1V1P6Q3"/>
<evidence type="ECO:0000313" key="3">
    <source>
        <dbReference type="EMBL" id="ETR70464.1"/>
    </source>
</evidence>
<dbReference type="EMBL" id="ATBP01000420">
    <property type="protein sequence ID" value="ETR70464.1"/>
    <property type="molecule type" value="Genomic_DNA"/>
</dbReference>
<dbReference type="Pfam" id="PF13635">
    <property type="entry name" value="DUF4143"/>
    <property type="match status" value="1"/>
</dbReference>
<reference evidence="4" key="1">
    <citation type="submission" date="2012-11" db="EMBL/GenBank/DDBJ databases">
        <authorList>
            <person name="Lucero-Rivera Y.E."/>
            <person name="Tovar-Ramirez D."/>
        </authorList>
    </citation>
    <scope>NUCLEOTIDE SEQUENCE [LARGE SCALE GENOMIC DNA]</scope>
    <source>
        <strain evidence="4">Araruama</strain>
    </source>
</reference>
<dbReference type="PANTHER" id="PTHR43566:SF2">
    <property type="entry name" value="DUF4143 DOMAIN-CONTAINING PROTEIN"/>
    <property type="match status" value="1"/>
</dbReference>
<name>A0A1V1P6Q3_9BACT</name>
<dbReference type="Proteomes" id="UP000189670">
    <property type="component" value="Unassembled WGS sequence"/>
</dbReference>
<dbReference type="InterPro" id="IPR027417">
    <property type="entry name" value="P-loop_NTPase"/>
</dbReference>
<dbReference type="PANTHER" id="PTHR43566">
    <property type="entry name" value="CONSERVED PROTEIN"/>
    <property type="match status" value="1"/>
</dbReference>
<dbReference type="SUPFAM" id="SSF52540">
    <property type="entry name" value="P-loop containing nucleoside triphosphate hydrolases"/>
    <property type="match status" value="1"/>
</dbReference>
<feature type="domain" description="AAA" evidence="1">
    <location>
        <begin position="14"/>
        <end position="131"/>
    </location>
</feature>
<protein>
    <submittedName>
        <fullName evidence="3">AAA+ superfamily protein</fullName>
    </submittedName>
</protein>
<evidence type="ECO:0000259" key="1">
    <source>
        <dbReference type="Pfam" id="PF13173"/>
    </source>
</evidence>
<proteinExistence type="predicted"/>